<dbReference type="EMBL" id="DRTX01000063">
    <property type="protein sequence ID" value="HHF52937.1"/>
    <property type="molecule type" value="Genomic_DNA"/>
</dbReference>
<proteinExistence type="predicted"/>
<dbReference type="Proteomes" id="UP000886050">
    <property type="component" value="Unassembled WGS sequence"/>
</dbReference>
<sequence>MKTLILLSFLFYRNELIPLHKGWDFILEDYLFTSGRNNNYSLIFPLKFEHAPHNPFINISAYARGYYRFGDTYFDLKQNGATGSNSLFKSSYRYNLYGELKLKAGLQINNITFIDDISLFNKHEEESLSYRSPFYDPRYRLHSFDKQPVIGEENYFDVRFNRGFILYEHPSGISILTGREYLSWGYDLLFSGYTTPMDFIYRIRLKKGKLKAETFNAFLNDTFPGKRISGQTVELSILPGLVVSLEEAVIYTSSDNFKYFNPLGLYYEIQRRGKNNSDNLLGSINISWRVIRGVKLGFQFLDDDFIIGKGGTSKFGIHGDFTLVPWQNKNIMMHFTYTAIPRWTYTHVSDTNSASFLGAPLGYPRGNDLKDMSFSVYFLTPNTIKYISVNYLAHGEGTLEEHWEGSGYPRNMPYPTGNPTKTLLITLGQKQKHHELSIFTEYEKRDDSENLNIGFLFLAKYSFLTIEF</sequence>
<organism evidence="1">
    <name type="scientific">candidate division WOR-3 bacterium</name>
    <dbReference type="NCBI Taxonomy" id="2052148"/>
    <lineage>
        <taxon>Bacteria</taxon>
        <taxon>Bacteria division WOR-3</taxon>
    </lineage>
</organism>
<reference evidence="1" key="1">
    <citation type="journal article" date="2020" name="mSystems">
        <title>Genome- and Community-Level Interaction Insights into Carbon Utilization and Element Cycling Functions of Hydrothermarchaeota in Hydrothermal Sediment.</title>
        <authorList>
            <person name="Zhou Z."/>
            <person name="Liu Y."/>
            <person name="Xu W."/>
            <person name="Pan J."/>
            <person name="Luo Z.H."/>
            <person name="Li M."/>
        </authorList>
    </citation>
    <scope>NUCLEOTIDE SEQUENCE [LARGE SCALE GENOMIC DNA]</scope>
    <source>
        <strain evidence="1">HyVt-96</strain>
    </source>
</reference>
<name>A0A7V5HMF5_UNCW3</name>
<comment type="caution">
    <text evidence="1">The sequence shown here is derived from an EMBL/GenBank/DDBJ whole genome shotgun (WGS) entry which is preliminary data.</text>
</comment>
<evidence type="ECO:0000313" key="1">
    <source>
        <dbReference type="EMBL" id="HHF52937.1"/>
    </source>
</evidence>
<dbReference type="AlphaFoldDB" id="A0A7V5HMF5"/>
<accession>A0A7V5HMF5</accession>
<gene>
    <name evidence="1" type="ORF">ENL43_01055</name>
</gene>
<protein>
    <recommendedName>
        <fullName evidence="2">Alginate export domain-containing protein</fullName>
    </recommendedName>
</protein>
<evidence type="ECO:0008006" key="2">
    <source>
        <dbReference type="Google" id="ProtNLM"/>
    </source>
</evidence>